<dbReference type="SUPFAM" id="SSF48452">
    <property type="entry name" value="TPR-like"/>
    <property type="match status" value="2"/>
</dbReference>
<keyword evidence="1" id="KW-0677">Repeat</keyword>
<dbReference type="PROSITE" id="PS50005">
    <property type="entry name" value="TPR"/>
    <property type="match status" value="1"/>
</dbReference>
<dbReference type="PANTHER" id="PTHR22767">
    <property type="entry name" value="N-TERMINAL ACETYLTRANSFERASE-RELATED"/>
    <property type="match status" value="1"/>
</dbReference>
<gene>
    <name evidence="5" type="ORF">MSP1401_LOCUS728</name>
</gene>
<accession>A0A7S0GKK2</accession>
<sequence length="867" mass="95248">MSDGAMALPAKENALFKQVVRCYETKTYKKGLKTADAILKKFPNHGETLSMKGLILGNMEGEGKREEAHECVKLGLKNDVGSHVCWHVYGLLHRIDRNYKEAIKCYRQALKIDEGNTQILRDLSYMQMQTREMDEFIATRNEILKLRPGNRVNWMSIVVAQHYAGDHLKALETMKRYEETVAETVAAAQGEDPKTAKFELSETYMFKAKMLEDAGRVEDALASLQTNAGKIVDRAGWMAQVGTLHLRLAESKTTTKDVVSGEDVSPAAHRSKAASVFRRLVDRMPDNHEWHALLVKSLDLESDATGLKRLYAELAEKHPGAEFCARAPLDFLHGADFEDALRAYITKPLRKGVPSLFREIAGLYSDEGKTSSMGKVFTETATSLREKKAFPGSSDTETKPDATLAHALTLLAYHHDKTNDREAALGIIDEAIALDVQPPILELRLAKASFLKRSGDYSGAVAEAQVARNGDLADRYLNGACVKRLLQNGLYEEAEKTAALFARDGDQASNLYDMQCAWFENEAGWCHLRAGRRGRALKYFAAVIEHYEQMEEDQFDFHNYCMRKMTLRSYVEMLKAEDALYDKPRFREATRGLITTYVSVHDDPPADAAAAEEALLAALSKEERQKARKKQKAAKERAEKEAAERAAAAEAAAKEGKKPPAKSEKPPDPDPLGEKLLATKTPLEDALKALALLEKHASHRAETHDLAFSVYVRQNKLPLALRALKRGVAADSGDFATRRNVVFLASKTSDADPSDRLAALVVKGVSEIMESAGAGSLNAYVELMLEQARSPSDVACAAEACAAARGADDAENKKRLLAVVGAVSLDGVSAKQCASALARVRAVDAASGEALRVKCASAFPRGEAFKA</sequence>
<evidence type="ECO:0000256" key="1">
    <source>
        <dbReference type="ARBA" id="ARBA00022737"/>
    </source>
</evidence>
<organism evidence="5">
    <name type="scientific">Micromonas pusilla</name>
    <name type="common">Picoplanktonic green alga</name>
    <name type="synonym">Chromulina pusilla</name>
    <dbReference type="NCBI Taxonomy" id="38833"/>
    <lineage>
        <taxon>Eukaryota</taxon>
        <taxon>Viridiplantae</taxon>
        <taxon>Chlorophyta</taxon>
        <taxon>Mamiellophyceae</taxon>
        <taxon>Mamiellales</taxon>
        <taxon>Mamiellaceae</taxon>
        <taxon>Micromonas</taxon>
    </lineage>
</organism>
<feature type="compositionally biased region" description="Basic and acidic residues" evidence="4">
    <location>
        <begin position="652"/>
        <end position="668"/>
    </location>
</feature>
<dbReference type="Pfam" id="PF12569">
    <property type="entry name" value="NatA_aux_su"/>
    <property type="match status" value="1"/>
</dbReference>
<dbReference type="InterPro" id="IPR011990">
    <property type="entry name" value="TPR-like_helical_dom_sf"/>
</dbReference>
<feature type="compositionally biased region" description="Basic and acidic residues" evidence="4">
    <location>
        <begin position="633"/>
        <end position="644"/>
    </location>
</feature>
<keyword evidence="2 3" id="KW-0802">TPR repeat</keyword>
<dbReference type="PIRSF" id="PIRSF000422">
    <property type="entry name" value="N-terminal-AcTrfase-A_aux_su"/>
    <property type="match status" value="1"/>
</dbReference>
<evidence type="ECO:0000313" key="5">
    <source>
        <dbReference type="EMBL" id="CAD8430078.1"/>
    </source>
</evidence>
<dbReference type="EMBL" id="HBEN01000881">
    <property type="protein sequence ID" value="CAD8430078.1"/>
    <property type="molecule type" value="Transcribed_RNA"/>
</dbReference>
<name>A0A7S0GKK2_MICPS</name>
<feature type="repeat" description="TPR" evidence="3">
    <location>
        <begin position="83"/>
        <end position="116"/>
    </location>
</feature>
<dbReference type="InterPro" id="IPR021183">
    <property type="entry name" value="NatA_aux_su"/>
</dbReference>
<dbReference type="InterPro" id="IPR013105">
    <property type="entry name" value="TPR_2"/>
</dbReference>
<evidence type="ECO:0000256" key="4">
    <source>
        <dbReference type="SAM" id="MobiDB-lite"/>
    </source>
</evidence>
<dbReference type="Gene3D" id="1.25.40.1010">
    <property type="match status" value="1"/>
</dbReference>
<dbReference type="PANTHER" id="PTHR22767:SF2">
    <property type="entry name" value="N(ALPHA)-ACETYLTRANSFERASE 15_16, ISOFORM A"/>
    <property type="match status" value="1"/>
</dbReference>
<evidence type="ECO:0000256" key="2">
    <source>
        <dbReference type="ARBA" id="ARBA00022803"/>
    </source>
</evidence>
<evidence type="ECO:0000256" key="3">
    <source>
        <dbReference type="PROSITE-ProRule" id="PRU00339"/>
    </source>
</evidence>
<dbReference type="GO" id="GO:0005737">
    <property type="term" value="C:cytoplasm"/>
    <property type="evidence" value="ECO:0007669"/>
    <property type="project" value="TreeGrafter"/>
</dbReference>
<reference evidence="5" key="1">
    <citation type="submission" date="2021-01" db="EMBL/GenBank/DDBJ databases">
        <authorList>
            <person name="Corre E."/>
            <person name="Pelletier E."/>
            <person name="Niang G."/>
            <person name="Scheremetjew M."/>
            <person name="Finn R."/>
            <person name="Kale V."/>
            <person name="Holt S."/>
            <person name="Cochrane G."/>
            <person name="Meng A."/>
            <person name="Brown T."/>
            <person name="Cohen L."/>
        </authorList>
    </citation>
    <scope>NUCLEOTIDE SEQUENCE</scope>
    <source>
        <strain evidence="5">CCAC1681</strain>
    </source>
</reference>
<dbReference type="AlphaFoldDB" id="A0A7S0GKK2"/>
<dbReference type="InterPro" id="IPR019734">
    <property type="entry name" value="TPR_rpt"/>
</dbReference>
<dbReference type="Gene3D" id="1.25.40.1040">
    <property type="match status" value="1"/>
</dbReference>
<dbReference type="Pfam" id="PF07719">
    <property type="entry name" value="TPR_2"/>
    <property type="match status" value="1"/>
</dbReference>
<protein>
    <submittedName>
        <fullName evidence="5">Uncharacterized protein</fullName>
    </submittedName>
</protein>
<proteinExistence type="predicted"/>
<feature type="region of interest" description="Disordered" evidence="4">
    <location>
        <begin position="626"/>
        <end position="675"/>
    </location>
</feature>
<dbReference type="SMART" id="SM00028">
    <property type="entry name" value="TPR"/>
    <property type="match status" value="3"/>
</dbReference>